<dbReference type="PANTHER" id="PTHR42110">
    <property type="entry name" value="L-ASPARAGINASE, PUTATIVE (AFU_ORTHOLOGUE AFUA_3G11890)-RELATED"/>
    <property type="match status" value="1"/>
</dbReference>
<dbReference type="Pfam" id="PF06089">
    <property type="entry name" value="Asparaginase_II"/>
    <property type="match status" value="1"/>
</dbReference>
<sequence>MSEILLHYTRGGKIEDIHRGDIVAVDIKGNIVDSIGDAQRNMFWRSAAKPFQALPFVRQGGLEKFGITQKELAILVSSHSGEPMHVELIESILGKLKLPLTALECGPARPMSSKAAKVLTENHQKPEPVHNPCSGKHSSMLALCRMIGVSIEGYTKPEHPVQQIMHQSVAKAAKIPEGELEIGIDGCGVPVFYLPIYNMALAYARLAVPQKGQWGEDEAAIRKIRDAMIAYPEIVAGTGRIDLLVSQITKGRIIAKIGADAVYCLASVEAGIGITFKIEDGSYRAINPAVIGILKRLDLITKAEHEQLLEKFPPVLRNHRGDQIGVIETVF</sequence>
<name>A0A1H7CSS6_9FIRM</name>
<reference evidence="1 2" key="1">
    <citation type="submission" date="2016-10" db="EMBL/GenBank/DDBJ databases">
        <authorList>
            <person name="de Groot N.N."/>
        </authorList>
    </citation>
    <scope>NUCLEOTIDE SEQUENCE [LARGE SCALE GENOMIC DNA]</scope>
    <source>
        <strain evidence="1 2">DSM 2179</strain>
    </source>
</reference>
<gene>
    <name evidence="1" type="ORF">SAMN05660742_12510</name>
</gene>
<evidence type="ECO:0000313" key="2">
    <source>
        <dbReference type="Proteomes" id="UP000199662"/>
    </source>
</evidence>
<dbReference type="EMBL" id="FNZK01000025">
    <property type="protein sequence ID" value="SEJ92708.1"/>
    <property type="molecule type" value="Genomic_DNA"/>
</dbReference>
<dbReference type="PANTHER" id="PTHR42110:SF1">
    <property type="entry name" value="L-ASPARAGINASE, PUTATIVE (AFU_ORTHOLOGUE AFUA_3G11890)-RELATED"/>
    <property type="match status" value="1"/>
</dbReference>
<dbReference type="Proteomes" id="UP000199662">
    <property type="component" value="Unassembled WGS sequence"/>
</dbReference>
<dbReference type="AlphaFoldDB" id="A0A1H7CSS6"/>
<dbReference type="STRING" id="84035.SAMN05660742_12510"/>
<dbReference type="InterPro" id="IPR010349">
    <property type="entry name" value="Asparaginase_II"/>
</dbReference>
<evidence type="ECO:0000313" key="1">
    <source>
        <dbReference type="EMBL" id="SEJ92708.1"/>
    </source>
</evidence>
<accession>A0A1H7CSS6</accession>
<proteinExistence type="predicted"/>
<keyword evidence="2" id="KW-1185">Reference proteome</keyword>
<organism evidence="1 2">
    <name type="scientific">Propionispira arboris</name>
    <dbReference type="NCBI Taxonomy" id="84035"/>
    <lineage>
        <taxon>Bacteria</taxon>
        <taxon>Bacillati</taxon>
        <taxon>Bacillota</taxon>
        <taxon>Negativicutes</taxon>
        <taxon>Selenomonadales</taxon>
        <taxon>Selenomonadaceae</taxon>
        <taxon>Propionispira</taxon>
    </lineage>
</organism>
<protein>
    <submittedName>
        <fullName evidence="1">Asparaginase</fullName>
    </submittedName>
</protein>
<dbReference type="RefSeq" id="WP_091835230.1">
    <property type="nucleotide sequence ID" value="NZ_FNZK01000025.1"/>
</dbReference>